<dbReference type="GeneID" id="25975150"/>
<organism evidence="3">
    <name type="scientific">Grosmannia clavigera (strain kw1407 / UAMH 11150)</name>
    <name type="common">Blue stain fungus</name>
    <name type="synonym">Graphiocladiella clavigera</name>
    <dbReference type="NCBI Taxonomy" id="655863"/>
    <lineage>
        <taxon>Eukaryota</taxon>
        <taxon>Fungi</taxon>
        <taxon>Dikarya</taxon>
        <taxon>Ascomycota</taxon>
        <taxon>Pezizomycotina</taxon>
        <taxon>Sordariomycetes</taxon>
        <taxon>Sordariomycetidae</taxon>
        <taxon>Ophiostomatales</taxon>
        <taxon>Ophiostomataceae</taxon>
        <taxon>Leptographium</taxon>
    </lineage>
</organism>
<dbReference type="SMART" id="SM00886">
    <property type="entry name" value="Dabb"/>
    <property type="match status" value="1"/>
</dbReference>
<gene>
    <name evidence="2" type="ORF">CMQ_2189</name>
</gene>
<reference evidence="2 3" key="1">
    <citation type="journal article" date="2011" name="Proc. Natl. Acad. Sci. U.S.A.">
        <title>Genome and transcriptome analyses of the mountain pine beetle-fungal symbiont Grosmannia clavigera, a lodgepole pine pathogen.</title>
        <authorList>
            <person name="DiGuistini S."/>
            <person name="Wang Y."/>
            <person name="Liao N.Y."/>
            <person name="Taylor G."/>
            <person name="Tanguay P."/>
            <person name="Feau N."/>
            <person name="Henrissat B."/>
            <person name="Chan S.K."/>
            <person name="Hesse-Orce U."/>
            <person name="Alamouti S.M."/>
            <person name="Tsui C.K.M."/>
            <person name="Docking R.T."/>
            <person name="Levasseur A."/>
            <person name="Haridas S."/>
            <person name="Robertson G."/>
            <person name="Birol I."/>
            <person name="Holt R.A."/>
            <person name="Marra M.A."/>
            <person name="Hamelin R.C."/>
            <person name="Hirst M."/>
            <person name="Jones S.J.M."/>
            <person name="Bohlmann J."/>
            <person name="Breuil C."/>
        </authorList>
    </citation>
    <scope>NUCLEOTIDE SEQUENCE [LARGE SCALE GENOMIC DNA]</scope>
    <source>
        <strain evidence="3">kw1407 / UAMH 11150</strain>
    </source>
</reference>
<name>F0XJQ0_GROCL</name>
<dbReference type="InterPro" id="IPR011008">
    <property type="entry name" value="Dimeric_a/b-barrel"/>
</dbReference>
<dbReference type="Gene3D" id="3.30.70.100">
    <property type="match status" value="1"/>
</dbReference>
<dbReference type="InParanoid" id="F0XJQ0"/>
<evidence type="ECO:0000313" key="3">
    <source>
        <dbReference type="Proteomes" id="UP000007796"/>
    </source>
</evidence>
<evidence type="ECO:0000259" key="1">
    <source>
        <dbReference type="PROSITE" id="PS51502"/>
    </source>
</evidence>
<dbReference type="EMBL" id="GL629782">
    <property type="protein sequence ID" value="EFX02140.1"/>
    <property type="molecule type" value="Genomic_DNA"/>
</dbReference>
<dbReference type="InterPro" id="IPR013097">
    <property type="entry name" value="Dabb"/>
</dbReference>
<sequence length="129" mass="14684">MLTFELLARTKAAVSQKQFYSNTTSMSKPIQRLTLFKIADMANQKKLLEYYKALPTKADGKPYIKSIMAGLTKEDQRNQGYTVAANTTFASIEDMAYYDNNCAAHAEVKDFARPVTQDILMVYFENEML</sequence>
<dbReference type="PROSITE" id="PS51502">
    <property type="entry name" value="S_R_A_B_BARREL"/>
    <property type="match status" value="1"/>
</dbReference>
<feature type="domain" description="Stress-response A/B barrel" evidence="1">
    <location>
        <begin position="30"/>
        <end position="124"/>
    </location>
</feature>
<dbReference type="AlphaFoldDB" id="F0XJQ0"/>
<dbReference type="Pfam" id="PF07876">
    <property type="entry name" value="Dabb"/>
    <property type="match status" value="1"/>
</dbReference>
<dbReference type="HOGENOM" id="CLU_120569_1_1_1"/>
<keyword evidence="3" id="KW-1185">Reference proteome</keyword>
<dbReference type="SUPFAM" id="SSF54909">
    <property type="entry name" value="Dimeric alpha+beta barrel"/>
    <property type="match status" value="1"/>
</dbReference>
<dbReference type="eggNOG" id="ENOG502STNI">
    <property type="taxonomic scope" value="Eukaryota"/>
</dbReference>
<dbReference type="RefSeq" id="XP_014171622.1">
    <property type="nucleotide sequence ID" value="XM_014316147.1"/>
</dbReference>
<accession>F0XJQ0</accession>
<proteinExistence type="predicted"/>
<evidence type="ECO:0000313" key="2">
    <source>
        <dbReference type="EMBL" id="EFX02140.1"/>
    </source>
</evidence>
<protein>
    <submittedName>
        <fullName evidence="2">Stress responsive a b barrel domain containing protein</fullName>
    </submittedName>
</protein>
<dbReference type="Proteomes" id="UP000007796">
    <property type="component" value="Unassembled WGS sequence"/>
</dbReference>
<dbReference type="OrthoDB" id="3830014at2759"/>